<feature type="domain" description="Replication protein A 70 kDa DNA-binding subunit B/D first OB fold" evidence="1">
    <location>
        <begin position="2"/>
        <end position="104"/>
    </location>
</feature>
<dbReference type="InterPro" id="IPR003871">
    <property type="entry name" value="RFA1B/D_OB_1st"/>
</dbReference>
<dbReference type="EMBL" id="CP093343">
    <property type="protein sequence ID" value="WOG82310.1"/>
    <property type="molecule type" value="Genomic_DNA"/>
</dbReference>
<evidence type="ECO:0000313" key="3">
    <source>
        <dbReference type="EMBL" id="WOG82310.1"/>
    </source>
</evidence>
<evidence type="ECO:0000313" key="4">
    <source>
        <dbReference type="Proteomes" id="UP000077755"/>
    </source>
</evidence>
<evidence type="ECO:0000313" key="2">
    <source>
        <dbReference type="EMBL" id="KZN08871.1"/>
    </source>
</evidence>
<dbReference type="Pfam" id="PF02721">
    <property type="entry name" value="DUF223"/>
    <property type="match status" value="1"/>
</dbReference>
<dbReference type="Gramene" id="KZN08871">
    <property type="protein sequence ID" value="KZN08871"/>
    <property type="gene ID" value="DCAR_001527"/>
</dbReference>
<gene>
    <name evidence="2" type="ORF">DCAR_001527</name>
    <name evidence="3" type="ORF">DCAR_0101473</name>
</gene>
<name>A0A166GEN5_DAUCS</name>
<dbReference type="EMBL" id="LNRQ01000001">
    <property type="protein sequence ID" value="KZN08871.1"/>
    <property type="molecule type" value="Genomic_DNA"/>
</dbReference>
<protein>
    <recommendedName>
        <fullName evidence="1">Replication protein A 70 kDa DNA-binding subunit B/D first OB fold domain-containing protein</fullName>
    </recommendedName>
</protein>
<accession>A0A166GEN5</accession>
<reference evidence="3" key="2">
    <citation type="submission" date="2022-03" db="EMBL/GenBank/DDBJ databases">
        <title>Draft title - Genomic analysis of global carrot germplasm unveils the trajectory of domestication and the origin of high carotenoid orange carrot.</title>
        <authorList>
            <person name="Iorizzo M."/>
            <person name="Ellison S."/>
            <person name="Senalik D."/>
            <person name="Macko-Podgorni A."/>
            <person name="Grzebelus D."/>
            <person name="Bostan H."/>
            <person name="Rolling W."/>
            <person name="Curaba J."/>
            <person name="Simon P."/>
        </authorList>
    </citation>
    <scope>NUCLEOTIDE SEQUENCE</scope>
    <source>
        <tissue evidence="3">Leaf</tissue>
    </source>
</reference>
<dbReference type="AlphaFoldDB" id="A0A166GEN5"/>
<dbReference type="Proteomes" id="UP000077755">
    <property type="component" value="Chromosome 1"/>
</dbReference>
<proteinExistence type="predicted"/>
<dbReference type="Gene3D" id="2.40.50.140">
    <property type="entry name" value="Nucleic acid-binding proteins"/>
    <property type="match status" value="1"/>
</dbReference>
<sequence length="161" mass="18269">MYHQLATLDTSRTAWKIKVRVTRMWTSSSKGSKGSDNLKGYNLILLDDNNFHVHAENWRAISDIIVEGGVYIITSFYTKTATETFKPTRSKIVINFSNSTRVEKVPGDDFIIPNHKFDFIDLSDLHNTAESYEDLEKQDFAAASYVQTPDVAVNEKISVSE</sequence>
<dbReference type="PANTHER" id="PTHR47165:SF4">
    <property type="entry name" value="OS03G0429900 PROTEIN"/>
    <property type="match status" value="1"/>
</dbReference>
<organism evidence="2">
    <name type="scientific">Daucus carota subsp. sativus</name>
    <name type="common">Carrot</name>
    <dbReference type="NCBI Taxonomy" id="79200"/>
    <lineage>
        <taxon>Eukaryota</taxon>
        <taxon>Viridiplantae</taxon>
        <taxon>Streptophyta</taxon>
        <taxon>Embryophyta</taxon>
        <taxon>Tracheophyta</taxon>
        <taxon>Spermatophyta</taxon>
        <taxon>Magnoliopsida</taxon>
        <taxon>eudicotyledons</taxon>
        <taxon>Gunneridae</taxon>
        <taxon>Pentapetalae</taxon>
        <taxon>asterids</taxon>
        <taxon>campanulids</taxon>
        <taxon>Apiales</taxon>
        <taxon>Apiaceae</taxon>
        <taxon>Apioideae</taxon>
        <taxon>Scandiceae</taxon>
        <taxon>Daucinae</taxon>
        <taxon>Daucus</taxon>
        <taxon>Daucus sect. Daucus</taxon>
    </lineage>
</organism>
<reference evidence="2" key="1">
    <citation type="journal article" date="2016" name="Nat. Genet.">
        <title>A high-quality carrot genome assembly provides new insights into carotenoid accumulation and asterid genome evolution.</title>
        <authorList>
            <person name="Iorizzo M."/>
            <person name="Ellison S."/>
            <person name="Senalik D."/>
            <person name="Zeng P."/>
            <person name="Satapoomin P."/>
            <person name="Huang J."/>
            <person name="Bowman M."/>
            <person name="Iovene M."/>
            <person name="Sanseverino W."/>
            <person name="Cavagnaro P."/>
            <person name="Yildiz M."/>
            <person name="Macko-Podgorni A."/>
            <person name="Moranska E."/>
            <person name="Grzebelus E."/>
            <person name="Grzebelus D."/>
            <person name="Ashrafi H."/>
            <person name="Zheng Z."/>
            <person name="Cheng S."/>
            <person name="Spooner D."/>
            <person name="Van Deynze A."/>
            <person name="Simon P."/>
        </authorList>
    </citation>
    <scope>NUCLEOTIDE SEQUENCE [LARGE SCALE GENOMIC DNA]</scope>
    <source>
        <tissue evidence="2">Leaf</tissue>
    </source>
</reference>
<evidence type="ECO:0000259" key="1">
    <source>
        <dbReference type="Pfam" id="PF02721"/>
    </source>
</evidence>
<dbReference type="InterPro" id="IPR012340">
    <property type="entry name" value="NA-bd_OB-fold"/>
</dbReference>
<dbReference type="PANTHER" id="PTHR47165">
    <property type="entry name" value="OS03G0429900 PROTEIN"/>
    <property type="match status" value="1"/>
</dbReference>
<keyword evidence="4" id="KW-1185">Reference proteome</keyword>
<dbReference type="SUPFAM" id="SSF50249">
    <property type="entry name" value="Nucleic acid-binding proteins"/>
    <property type="match status" value="1"/>
</dbReference>